<feature type="domain" description="RNA polymerase sigma-70 region 4" evidence="2">
    <location>
        <begin position="147"/>
        <end position="185"/>
    </location>
</feature>
<name>C4FEN6_9BIFI</name>
<evidence type="ECO:0000313" key="4">
    <source>
        <dbReference type="Proteomes" id="UP000006408"/>
    </source>
</evidence>
<dbReference type="Gene3D" id="1.10.10.10">
    <property type="entry name" value="Winged helix-like DNA-binding domain superfamily/Winged helix DNA-binding domain"/>
    <property type="match status" value="1"/>
</dbReference>
<dbReference type="GO" id="GO:0003700">
    <property type="term" value="F:DNA-binding transcription factor activity"/>
    <property type="evidence" value="ECO:0007669"/>
    <property type="project" value="InterPro"/>
</dbReference>
<organism evidence="3 4">
    <name type="scientific">Bifidobacterium angulatum DSM 20098 = JCM 7096</name>
    <dbReference type="NCBI Taxonomy" id="518635"/>
    <lineage>
        <taxon>Bacteria</taxon>
        <taxon>Bacillati</taxon>
        <taxon>Actinomycetota</taxon>
        <taxon>Actinomycetes</taxon>
        <taxon>Bifidobacteriales</taxon>
        <taxon>Bifidobacteriaceae</taxon>
        <taxon>Bifidobacterium</taxon>
    </lineage>
</organism>
<feature type="region of interest" description="Disordered" evidence="1">
    <location>
        <begin position="92"/>
        <end position="114"/>
    </location>
</feature>
<comment type="caution">
    <text evidence="3">The sequence shown here is derived from an EMBL/GenBank/DDBJ whole genome shotgun (WGS) entry which is preliminary data.</text>
</comment>
<dbReference type="STRING" id="1683.Bang102_005670"/>
<dbReference type="InterPro" id="IPR036388">
    <property type="entry name" value="WH-like_DNA-bd_sf"/>
</dbReference>
<dbReference type="GO" id="GO:0006352">
    <property type="term" value="P:DNA-templated transcription initiation"/>
    <property type="evidence" value="ECO:0007669"/>
    <property type="project" value="InterPro"/>
</dbReference>
<accession>C4FEN6</accession>
<dbReference type="AlphaFoldDB" id="C4FEN6"/>
<evidence type="ECO:0000313" key="3">
    <source>
        <dbReference type="EMBL" id="EEP21417.1"/>
    </source>
</evidence>
<dbReference type="InterPro" id="IPR000943">
    <property type="entry name" value="RNA_pol_sigma70"/>
</dbReference>
<dbReference type="PATRIC" id="fig|518635.7.peg.719"/>
<dbReference type="eggNOG" id="COG0568">
    <property type="taxonomic scope" value="Bacteria"/>
</dbReference>
<keyword evidence="4" id="KW-1185">Reference proteome</keyword>
<dbReference type="SUPFAM" id="SSF88659">
    <property type="entry name" value="Sigma3 and sigma4 domains of RNA polymerase sigma factors"/>
    <property type="match status" value="1"/>
</dbReference>
<dbReference type="InterPro" id="IPR007630">
    <property type="entry name" value="RNA_pol_sigma70_r4"/>
</dbReference>
<evidence type="ECO:0000256" key="1">
    <source>
        <dbReference type="SAM" id="MobiDB-lite"/>
    </source>
</evidence>
<dbReference type="HOGENOM" id="CLU_439839_0_0_11"/>
<dbReference type="EMBL" id="ABYS02000004">
    <property type="protein sequence ID" value="EEP21417.1"/>
    <property type="molecule type" value="Genomic_DNA"/>
</dbReference>
<dbReference type="Proteomes" id="UP000006408">
    <property type="component" value="Unassembled WGS sequence"/>
</dbReference>
<dbReference type="PRINTS" id="PR00046">
    <property type="entry name" value="SIGMA70FCT"/>
</dbReference>
<sequence length="621" mass="67673">MPTDASDDITQTGNAHSPRHASPQHGERKQARTFCNDLLAVSQWMAEHNSGDTHPFQLHAPEHCPPSVVQAMSQLNTLTFHDVLNCADGTTGTAGDTDAATDDATADNETTANDGTAAANTANEFTPIESAPPSLAESLTMLLFSFDEREYAIATQRLMAEQPSTLDEIGKEFNITRERVRQIEKALRNEITTLLDGEFHLSERLAAMFEAEGTILRYATAARIIPELESTVEPEGLAILPLIGNLCSPTFSTSDGWLATPSIDDAVKLVKTDLPQAADEYGVVDLAPSASHANAEQRERETRNFTDWLAYSDVMLYKNHAILGRTQGDRAAAVLSVEQHPLTTEEIAERINAGNARSLANRLAVDERIMRVDIGTWALREWGLEEYSGIRQEIRERIERNGGSVRLDALVEELSSQFSISPNSVVTYASTLPFLSSHGVVTLADEERYDVPDANPYDVARMFRIPGGWALRITVNAEHARGSGSILPLAIANILHMRFGDTVELDSPLGVQSVYWTGTSVGLGTIRRFVLDGMIQVGDEALLEFMDDGSFTVELVRPLNGNALHDALALAACPQTADARRALGYLQDAIDAHDCVTFAELAARLADRGDADIAALLRRLA</sequence>
<evidence type="ECO:0000259" key="2">
    <source>
        <dbReference type="Pfam" id="PF04545"/>
    </source>
</evidence>
<dbReference type="Pfam" id="PF04545">
    <property type="entry name" value="Sigma70_r4"/>
    <property type="match status" value="1"/>
</dbReference>
<proteinExistence type="predicted"/>
<feature type="region of interest" description="Disordered" evidence="1">
    <location>
        <begin position="1"/>
        <end position="30"/>
    </location>
</feature>
<reference evidence="3" key="1">
    <citation type="submission" date="2009-04" db="EMBL/GenBank/DDBJ databases">
        <authorList>
            <person name="Weinstock G."/>
            <person name="Sodergren E."/>
            <person name="Clifton S."/>
            <person name="Fulton L."/>
            <person name="Fulton B."/>
            <person name="Courtney L."/>
            <person name="Fronick C."/>
            <person name="Harrison M."/>
            <person name="Strong C."/>
            <person name="Farmer C."/>
            <person name="Delahaunty K."/>
            <person name="Markovic C."/>
            <person name="Hall O."/>
            <person name="Minx P."/>
            <person name="Tomlinson C."/>
            <person name="Mitreva M."/>
            <person name="Nelson J."/>
            <person name="Hou S."/>
            <person name="Wollam A."/>
            <person name="Pepin K.H."/>
            <person name="Johnson M."/>
            <person name="Bhonagiri V."/>
            <person name="Nash W.E."/>
            <person name="Warren W."/>
            <person name="Chinwalla A."/>
            <person name="Mardis E.R."/>
            <person name="Wilson R.K."/>
        </authorList>
    </citation>
    <scope>NUCLEOTIDE SEQUENCE [LARGE SCALE GENOMIC DNA]</scope>
    <source>
        <strain evidence="3">DSM 20098</strain>
    </source>
</reference>
<protein>
    <submittedName>
        <fullName evidence="3">Sigma-70, region 4</fullName>
    </submittedName>
</protein>
<dbReference type="InterPro" id="IPR013324">
    <property type="entry name" value="RNA_pol_sigma_r3/r4-like"/>
</dbReference>
<gene>
    <name evidence="3" type="ORF">BIFANG_02777</name>
</gene>